<feature type="transmembrane region" description="Helical" evidence="8">
    <location>
        <begin position="156"/>
        <end position="175"/>
    </location>
</feature>
<dbReference type="GO" id="GO:0055085">
    <property type="term" value="P:transmembrane transport"/>
    <property type="evidence" value="ECO:0007669"/>
    <property type="project" value="InterPro"/>
</dbReference>
<keyword evidence="7 8" id="KW-0472">Membrane</keyword>
<feature type="transmembrane region" description="Helical" evidence="8">
    <location>
        <begin position="363"/>
        <end position="383"/>
    </location>
</feature>
<evidence type="ECO:0000256" key="5">
    <source>
        <dbReference type="ARBA" id="ARBA00022970"/>
    </source>
</evidence>
<comment type="caution">
    <text evidence="11">The sequence shown here is derived from an EMBL/GenBank/DDBJ whole genome shotgun (WGS) entry which is preliminary data.</text>
</comment>
<dbReference type="Proteomes" id="UP000321175">
    <property type="component" value="Unassembled WGS sequence"/>
</dbReference>
<feature type="transmembrane region" description="Helical" evidence="8">
    <location>
        <begin position="123"/>
        <end position="144"/>
    </location>
</feature>
<keyword evidence="6 8" id="KW-1133">Transmembrane helix</keyword>
<dbReference type="PROSITE" id="PS00218">
    <property type="entry name" value="AMINO_ACID_PERMEASE_1"/>
    <property type="match status" value="1"/>
</dbReference>
<accession>A0A1A6GA22</accession>
<dbReference type="EMBL" id="PYGR01000003">
    <property type="protein sequence ID" value="PTO37158.1"/>
    <property type="molecule type" value="Genomic_DNA"/>
</dbReference>
<proteinExistence type="predicted"/>
<dbReference type="GeneID" id="60998413"/>
<keyword evidence="5" id="KW-0029">Amino-acid transport</keyword>
<evidence type="ECO:0000256" key="7">
    <source>
        <dbReference type="ARBA" id="ARBA00023136"/>
    </source>
</evidence>
<dbReference type="GO" id="GO:0005886">
    <property type="term" value="C:plasma membrane"/>
    <property type="evidence" value="ECO:0007669"/>
    <property type="project" value="UniProtKB-SubCell"/>
</dbReference>
<sequence>MEEEKLTRSLSARHIQMIALGGTIGVGLFMGASSTIRWTGPSVMVAYAVAGFFLYLIMRALGEMLYLDPSTGSFANYASEYIHPVAGYLTAWSNIFQFIVVGISEVIAVGEYMNYWWPDLPQIIPGIVVILFLMFANLVSVKAFGELEFWFSTIKVVTIILMIIAGLGIILFGFGNQGEAIGISNLWKNGGFFTGGVKGFFFALSIVVASYQGIELIGMTAGEAKDPQKTIVDAVQSTIGRILIFYIGAIFIIVSIYPWNQLSELGSPFVQTFSKIGITFAAGLINFVVITAALSGCNSGIFSASRMVYTLAINGKMSKKFLKLTRHGVPFYPVVAISFGILIGLILNYLLPFVYSQSQDLFVFVYSSSILPGMVPWIVILISQIKFRKKHPIEMLEHPFKMPLSPYTNYLSLAFLAVVLIFMFINPETRISLMIGLIFLIYMTGYYFVRERKIKE</sequence>
<keyword evidence="3" id="KW-1003">Cell membrane</keyword>
<feature type="transmembrane region" description="Helical" evidence="8">
    <location>
        <begin position="195"/>
        <end position="218"/>
    </location>
</feature>
<evidence type="ECO:0000256" key="2">
    <source>
        <dbReference type="ARBA" id="ARBA00022448"/>
    </source>
</evidence>
<gene>
    <name evidence="10" type="primary">proY</name>
    <name evidence="11" type="ORF">C6N14_01305</name>
    <name evidence="10" type="ORF">EMU01_12010</name>
</gene>
<evidence type="ECO:0000256" key="8">
    <source>
        <dbReference type="SAM" id="Phobius"/>
    </source>
</evidence>
<name>A0A1A6GA22_ENTMU</name>
<dbReference type="FunFam" id="1.20.1740.10:FF:000001">
    <property type="entry name" value="Amino acid permease"/>
    <property type="match status" value="1"/>
</dbReference>
<feature type="transmembrane region" description="Helical" evidence="8">
    <location>
        <begin position="404"/>
        <end position="425"/>
    </location>
</feature>
<feature type="transmembrane region" description="Helical" evidence="8">
    <location>
        <begin position="95"/>
        <end position="117"/>
    </location>
</feature>
<dbReference type="InterPro" id="IPR004841">
    <property type="entry name" value="AA-permease/SLC12A_dom"/>
</dbReference>
<dbReference type="AlphaFoldDB" id="A0A1A6GA22"/>
<evidence type="ECO:0000256" key="4">
    <source>
        <dbReference type="ARBA" id="ARBA00022692"/>
    </source>
</evidence>
<comment type="subcellular location">
    <subcellularLocation>
        <location evidence="1">Cell membrane</location>
        <topology evidence="1">Multi-pass membrane protein</topology>
    </subcellularLocation>
</comment>
<dbReference type="InterPro" id="IPR004840">
    <property type="entry name" value="Amino_acid_permease_CS"/>
</dbReference>
<dbReference type="RefSeq" id="WP_065095714.1">
    <property type="nucleotide sequence ID" value="NZ_BJWA01000006.1"/>
</dbReference>
<reference evidence="10 13" key="2">
    <citation type="submission" date="2019-07" db="EMBL/GenBank/DDBJ databases">
        <title>Whole genome shotgun sequence of Enterococcus mundtii NBRC 100490.</title>
        <authorList>
            <person name="Hosoyama A."/>
            <person name="Uohara A."/>
            <person name="Ohji S."/>
            <person name="Ichikawa N."/>
        </authorList>
    </citation>
    <scope>NUCLEOTIDE SEQUENCE [LARGE SCALE GENOMIC DNA]</scope>
    <source>
        <strain evidence="10 13">NBRC 100490</strain>
    </source>
</reference>
<keyword evidence="2" id="KW-0813">Transport</keyword>
<evidence type="ECO:0000313" key="10">
    <source>
        <dbReference type="EMBL" id="GEL80057.1"/>
    </source>
</evidence>
<evidence type="ECO:0000259" key="9">
    <source>
        <dbReference type="Pfam" id="PF00324"/>
    </source>
</evidence>
<dbReference type="Gene3D" id="1.20.1740.10">
    <property type="entry name" value="Amino acid/polyamine transporter I"/>
    <property type="match status" value="1"/>
</dbReference>
<evidence type="ECO:0000256" key="3">
    <source>
        <dbReference type="ARBA" id="ARBA00022475"/>
    </source>
</evidence>
<feature type="domain" description="Amino acid permease/ SLC12A" evidence="9">
    <location>
        <begin position="14"/>
        <end position="454"/>
    </location>
</feature>
<evidence type="ECO:0000313" key="12">
    <source>
        <dbReference type="Proteomes" id="UP000244022"/>
    </source>
</evidence>
<dbReference type="PANTHER" id="PTHR43495">
    <property type="entry name" value="GABA PERMEASE"/>
    <property type="match status" value="1"/>
</dbReference>
<evidence type="ECO:0000256" key="6">
    <source>
        <dbReference type="ARBA" id="ARBA00022989"/>
    </source>
</evidence>
<dbReference type="Pfam" id="PF00324">
    <property type="entry name" value="AA_permease"/>
    <property type="match status" value="1"/>
</dbReference>
<protein>
    <submittedName>
        <fullName evidence="11">Amino acid permease</fullName>
    </submittedName>
</protein>
<dbReference type="PANTHER" id="PTHR43495:SF6">
    <property type="entry name" value="THREONINE_SERINE TRANSPORTER YBXG-RELATED"/>
    <property type="match status" value="1"/>
</dbReference>
<organism evidence="11 12">
    <name type="scientific">Enterococcus mundtii</name>
    <dbReference type="NCBI Taxonomy" id="53346"/>
    <lineage>
        <taxon>Bacteria</taxon>
        <taxon>Bacillati</taxon>
        <taxon>Bacillota</taxon>
        <taxon>Bacilli</taxon>
        <taxon>Lactobacillales</taxon>
        <taxon>Enterococcaceae</taxon>
        <taxon>Enterococcus</taxon>
    </lineage>
</organism>
<evidence type="ECO:0000313" key="11">
    <source>
        <dbReference type="EMBL" id="PTO37158.1"/>
    </source>
</evidence>
<dbReference type="Proteomes" id="UP000244022">
    <property type="component" value="Unassembled WGS sequence"/>
</dbReference>
<keyword evidence="13" id="KW-1185">Reference proteome</keyword>
<feature type="transmembrane region" description="Helical" evidence="8">
    <location>
        <begin position="12"/>
        <end position="32"/>
    </location>
</feature>
<keyword evidence="4 8" id="KW-0812">Transmembrane</keyword>
<dbReference type="PIRSF" id="PIRSF006060">
    <property type="entry name" value="AA_transporter"/>
    <property type="match status" value="1"/>
</dbReference>
<evidence type="ECO:0000313" key="13">
    <source>
        <dbReference type="Proteomes" id="UP000321175"/>
    </source>
</evidence>
<dbReference type="GO" id="GO:0006865">
    <property type="term" value="P:amino acid transport"/>
    <property type="evidence" value="ECO:0007669"/>
    <property type="project" value="UniProtKB-KW"/>
</dbReference>
<dbReference type="EMBL" id="BJWA01000006">
    <property type="protein sequence ID" value="GEL80057.1"/>
    <property type="molecule type" value="Genomic_DNA"/>
</dbReference>
<feature type="transmembrane region" description="Helical" evidence="8">
    <location>
        <begin position="38"/>
        <end position="57"/>
    </location>
</feature>
<evidence type="ECO:0000256" key="1">
    <source>
        <dbReference type="ARBA" id="ARBA00004651"/>
    </source>
</evidence>
<feature type="transmembrane region" description="Helical" evidence="8">
    <location>
        <begin position="239"/>
        <end position="259"/>
    </location>
</feature>
<feature type="transmembrane region" description="Helical" evidence="8">
    <location>
        <begin position="329"/>
        <end position="351"/>
    </location>
</feature>
<reference evidence="11 12" key="1">
    <citation type="submission" date="2018-03" db="EMBL/GenBank/DDBJ databases">
        <title>Draft genome sequences of four Enterococcus mundtii strains isolated from beef slaughterhouses in Kenya.</title>
        <authorList>
            <person name="Wambui J."/>
            <person name="Stevens M."/>
            <person name="Njage P."/>
            <person name="Stephan R."/>
            <person name="Tasara T."/>
        </authorList>
    </citation>
    <scope>NUCLEOTIDE SEQUENCE [LARGE SCALE GENOMIC DNA]</scope>
    <source>
        <strain evidence="11 12">H18-EM</strain>
    </source>
</reference>
<feature type="transmembrane region" description="Helical" evidence="8">
    <location>
        <begin position="279"/>
        <end position="309"/>
    </location>
</feature>
<feature type="transmembrane region" description="Helical" evidence="8">
    <location>
        <begin position="431"/>
        <end position="449"/>
    </location>
</feature>